<protein>
    <recommendedName>
        <fullName evidence="7">Rhodopsin domain-containing protein</fullName>
    </recommendedName>
</protein>
<organism evidence="8 9">
    <name type="scientific">Pyricularia oryzae</name>
    <name type="common">Rice blast fungus</name>
    <name type="synonym">Magnaporthe oryzae</name>
    <dbReference type="NCBI Taxonomy" id="318829"/>
    <lineage>
        <taxon>Eukaryota</taxon>
        <taxon>Fungi</taxon>
        <taxon>Dikarya</taxon>
        <taxon>Ascomycota</taxon>
        <taxon>Pezizomycotina</taxon>
        <taxon>Sordariomycetes</taxon>
        <taxon>Sordariomycetidae</taxon>
        <taxon>Magnaporthales</taxon>
        <taxon>Pyriculariaceae</taxon>
        <taxon>Pyricularia</taxon>
    </lineage>
</organism>
<keyword evidence="2 6" id="KW-0812">Transmembrane</keyword>
<dbReference type="Pfam" id="PF20684">
    <property type="entry name" value="Fung_rhodopsin"/>
    <property type="match status" value="1"/>
</dbReference>
<evidence type="ECO:0000256" key="2">
    <source>
        <dbReference type="ARBA" id="ARBA00022692"/>
    </source>
</evidence>
<dbReference type="OMA" id="RCAITIA"/>
<name>A0A4P7MYL2_PYROR</name>
<evidence type="ECO:0000259" key="7">
    <source>
        <dbReference type="Pfam" id="PF20684"/>
    </source>
</evidence>
<evidence type="ECO:0000256" key="4">
    <source>
        <dbReference type="ARBA" id="ARBA00023136"/>
    </source>
</evidence>
<feature type="domain" description="Rhodopsin" evidence="7">
    <location>
        <begin position="6"/>
        <end position="124"/>
    </location>
</feature>
<gene>
    <name evidence="8" type="ORF">PoMZ_10805</name>
</gene>
<sequence>MTTVSLTCLPFENHWKVRILPGEYCIFRPQNFYALVILNVVTDVFILVIPLPLLWHLRISIWKRVGVILLLSGGLFVMSAAIIRCAITIAAAPSILVINIWGYRETFVALVAVTAPVISPMFRRRFWNRGGWVRTPPATDLQCRQAAAELGQIERRRRLAHVQGAQIASASSAHN</sequence>
<dbReference type="InterPro" id="IPR049326">
    <property type="entry name" value="Rhodopsin_dom_fungi"/>
</dbReference>
<feature type="transmembrane region" description="Helical" evidence="6">
    <location>
        <begin position="106"/>
        <end position="122"/>
    </location>
</feature>
<feature type="transmembrane region" description="Helical" evidence="6">
    <location>
        <begin position="32"/>
        <end position="55"/>
    </location>
</feature>
<evidence type="ECO:0000256" key="3">
    <source>
        <dbReference type="ARBA" id="ARBA00022989"/>
    </source>
</evidence>
<dbReference type="AlphaFoldDB" id="A0A4P7MYL2"/>
<dbReference type="SMR" id="A0A4P7MYL2"/>
<keyword evidence="4 6" id="KW-0472">Membrane</keyword>
<dbReference type="GO" id="GO:0016020">
    <property type="term" value="C:membrane"/>
    <property type="evidence" value="ECO:0007669"/>
    <property type="project" value="UniProtKB-SubCell"/>
</dbReference>
<feature type="transmembrane region" description="Helical" evidence="6">
    <location>
        <begin position="67"/>
        <end position="100"/>
    </location>
</feature>
<evidence type="ECO:0000256" key="1">
    <source>
        <dbReference type="ARBA" id="ARBA00004141"/>
    </source>
</evidence>
<dbReference type="PANTHER" id="PTHR33048">
    <property type="entry name" value="PTH11-LIKE INTEGRAL MEMBRANE PROTEIN (AFU_ORTHOLOGUE AFUA_5G11245)"/>
    <property type="match status" value="1"/>
</dbReference>
<dbReference type="EMBL" id="CP034204">
    <property type="protein sequence ID" value="QBZ55089.1"/>
    <property type="molecule type" value="Genomic_DNA"/>
</dbReference>
<comment type="similarity">
    <text evidence="5">Belongs to the SAT4 family.</text>
</comment>
<evidence type="ECO:0000313" key="9">
    <source>
        <dbReference type="Proteomes" id="UP000294847"/>
    </source>
</evidence>
<dbReference type="InterPro" id="IPR052337">
    <property type="entry name" value="SAT4-like"/>
</dbReference>
<keyword evidence="3 6" id="KW-1133">Transmembrane helix</keyword>
<evidence type="ECO:0000256" key="5">
    <source>
        <dbReference type="ARBA" id="ARBA00038359"/>
    </source>
</evidence>
<comment type="subcellular location">
    <subcellularLocation>
        <location evidence="1">Membrane</location>
        <topology evidence="1">Multi-pass membrane protein</topology>
    </subcellularLocation>
</comment>
<dbReference type="PANTHER" id="PTHR33048:SF47">
    <property type="entry name" value="INTEGRAL MEMBRANE PROTEIN-RELATED"/>
    <property type="match status" value="1"/>
</dbReference>
<dbReference type="Proteomes" id="UP000294847">
    <property type="component" value="Chromosome 1"/>
</dbReference>
<evidence type="ECO:0000256" key="6">
    <source>
        <dbReference type="SAM" id="Phobius"/>
    </source>
</evidence>
<proteinExistence type="inferred from homology"/>
<evidence type="ECO:0000313" key="8">
    <source>
        <dbReference type="EMBL" id="QBZ55089.1"/>
    </source>
</evidence>
<accession>A0A4P7MYL2</accession>
<reference evidence="8 9" key="1">
    <citation type="journal article" date="2019" name="Mol. Biol. Evol.">
        <title>Blast fungal genomes show frequent chromosomal changes, gene gains and losses, and effector gene turnover.</title>
        <authorList>
            <person name="Gomez Luciano L.B."/>
            <person name="Jason Tsai I."/>
            <person name="Chuma I."/>
            <person name="Tosa Y."/>
            <person name="Chen Y.H."/>
            <person name="Li J.Y."/>
            <person name="Li M.Y."/>
            <person name="Jade Lu M.Y."/>
            <person name="Nakayashiki H."/>
            <person name="Li W.H."/>
        </authorList>
    </citation>
    <scope>NUCLEOTIDE SEQUENCE [LARGE SCALE GENOMIC DNA]</scope>
    <source>
        <strain evidence="8">MZ5-1-6</strain>
    </source>
</reference>